<dbReference type="InterPro" id="IPR006086">
    <property type="entry name" value="XPG-I_dom"/>
</dbReference>
<organism evidence="2 3">
    <name type="scientific">Mycena maculata</name>
    <dbReference type="NCBI Taxonomy" id="230809"/>
    <lineage>
        <taxon>Eukaryota</taxon>
        <taxon>Fungi</taxon>
        <taxon>Dikarya</taxon>
        <taxon>Basidiomycota</taxon>
        <taxon>Agaricomycotina</taxon>
        <taxon>Agaricomycetes</taxon>
        <taxon>Agaricomycetidae</taxon>
        <taxon>Agaricales</taxon>
        <taxon>Marasmiineae</taxon>
        <taxon>Mycenaceae</taxon>
        <taxon>Mycena</taxon>
    </lineage>
</organism>
<dbReference type="GO" id="GO:0017108">
    <property type="term" value="F:5'-flap endonuclease activity"/>
    <property type="evidence" value="ECO:0007669"/>
    <property type="project" value="TreeGrafter"/>
</dbReference>
<dbReference type="SUPFAM" id="SSF88723">
    <property type="entry name" value="PIN domain-like"/>
    <property type="match status" value="1"/>
</dbReference>
<evidence type="ECO:0000313" key="3">
    <source>
        <dbReference type="Proteomes" id="UP001215280"/>
    </source>
</evidence>
<evidence type="ECO:0000313" key="2">
    <source>
        <dbReference type="EMBL" id="KAJ7716667.1"/>
    </source>
</evidence>
<proteinExistence type="predicted"/>
<dbReference type="InterPro" id="IPR006084">
    <property type="entry name" value="XPG/Rad2"/>
</dbReference>
<dbReference type="Pfam" id="PF00867">
    <property type="entry name" value="XPG_I"/>
    <property type="match status" value="1"/>
</dbReference>
<dbReference type="PANTHER" id="PTHR11081:SF75">
    <property type="entry name" value="ENDONUCLEASE, PUTATIVE (AFU_ORTHOLOGUE AFUA_3G13260)-RELATED"/>
    <property type="match status" value="1"/>
</dbReference>
<dbReference type="GO" id="GO:0006281">
    <property type="term" value="P:DNA repair"/>
    <property type="evidence" value="ECO:0007669"/>
    <property type="project" value="UniProtKB-ARBA"/>
</dbReference>
<keyword evidence="3" id="KW-1185">Reference proteome</keyword>
<dbReference type="AlphaFoldDB" id="A0AAD7HB01"/>
<dbReference type="SUPFAM" id="SSF47807">
    <property type="entry name" value="5' to 3' exonuclease, C-terminal subdomain"/>
    <property type="match status" value="1"/>
</dbReference>
<reference evidence="2" key="1">
    <citation type="submission" date="2023-03" db="EMBL/GenBank/DDBJ databases">
        <title>Massive genome expansion in bonnet fungi (Mycena s.s.) driven by repeated elements and novel gene families across ecological guilds.</title>
        <authorList>
            <consortium name="Lawrence Berkeley National Laboratory"/>
            <person name="Harder C.B."/>
            <person name="Miyauchi S."/>
            <person name="Viragh M."/>
            <person name="Kuo A."/>
            <person name="Thoen E."/>
            <person name="Andreopoulos B."/>
            <person name="Lu D."/>
            <person name="Skrede I."/>
            <person name="Drula E."/>
            <person name="Henrissat B."/>
            <person name="Morin E."/>
            <person name="Kohler A."/>
            <person name="Barry K."/>
            <person name="LaButti K."/>
            <person name="Morin E."/>
            <person name="Salamov A."/>
            <person name="Lipzen A."/>
            <person name="Mereny Z."/>
            <person name="Hegedus B."/>
            <person name="Baldrian P."/>
            <person name="Stursova M."/>
            <person name="Weitz H."/>
            <person name="Taylor A."/>
            <person name="Grigoriev I.V."/>
            <person name="Nagy L.G."/>
            <person name="Martin F."/>
            <person name="Kauserud H."/>
        </authorList>
    </citation>
    <scope>NUCLEOTIDE SEQUENCE</scope>
    <source>
        <strain evidence="2">CBHHK188m</strain>
    </source>
</reference>
<dbReference type="InterPro" id="IPR036279">
    <property type="entry name" value="5-3_exonuclease_C_sf"/>
</dbReference>
<comment type="caution">
    <text evidence="2">The sequence shown here is derived from an EMBL/GenBank/DDBJ whole genome shotgun (WGS) entry which is preliminary data.</text>
</comment>
<evidence type="ECO:0000259" key="1">
    <source>
        <dbReference type="Pfam" id="PF00867"/>
    </source>
</evidence>
<gene>
    <name evidence="2" type="ORF">DFH07DRAFT_762366</name>
</gene>
<sequence length="309" mass="33734">SGETPDLAHCVDKLCTLLRFSIVATFVFDGPNGPDFKRGKAVNKRPHGPHPLTGEFQSLSKAFGFHCHTALGEAAAELAYLNRLQLVDLILADNEEILVLGATHLVYRCGSPRVWNHMLTCYSLEEDMASIYTSEAIEREAHLSFGGLLLMAVLIGGDYNVIGLPGCTENVAYSLAQRGLGDSLLVAAQNLGPTELRGFLTVWRDTLEMALTEHGRGLVVAQVPETFPDPRILDLYVRPLTSWSHGRPGPSVSEWNPRMLDIVSISRLCEDLCPWGTATALPNRLINCLLPGLCVKRLAQVPISLGPQN</sequence>
<dbReference type="Proteomes" id="UP001215280">
    <property type="component" value="Unassembled WGS sequence"/>
</dbReference>
<dbReference type="PANTHER" id="PTHR11081">
    <property type="entry name" value="FLAP ENDONUCLEASE FAMILY MEMBER"/>
    <property type="match status" value="1"/>
</dbReference>
<feature type="domain" description="XPG-I" evidence="1">
    <location>
        <begin position="64"/>
        <end position="158"/>
    </location>
</feature>
<dbReference type="InterPro" id="IPR029060">
    <property type="entry name" value="PIN-like_dom_sf"/>
</dbReference>
<name>A0AAD7HB01_9AGAR</name>
<accession>A0AAD7HB01</accession>
<protein>
    <submittedName>
        <fullName evidence="2">PIN domain-like protein</fullName>
    </submittedName>
</protein>
<dbReference type="EMBL" id="JARJLG010000329">
    <property type="protein sequence ID" value="KAJ7716667.1"/>
    <property type="molecule type" value="Genomic_DNA"/>
</dbReference>
<feature type="non-terminal residue" evidence="2">
    <location>
        <position position="309"/>
    </location>
</feature>
<dbReference type="Gene3D" id="3.40.50.1010">
    <property type="entry name" value="5'-nuclease"/>
    <property type="match status" value="1"/>
</dbReference>